<evidence type="ECO:0000256" key="6">
    <source>
        <dbReference type="ARBA" id="ARBA00023136"/>
    </source>
</evidence>
<keyword evidence="12" id="KW-1185">Reference proteome</keyword>
<keyword evidence="4 9" id="KW-0812">Transmembrane</keyword>
<protein>
    <submittedName>
        <fullName evidence="11">Flagellar motor protein MotB</fullName>
    </submittedName>
</protein>
<dbReference type="PANTHER" id="PTHR30329">
    <property type="entry name" value="STATOR ELEMENT OF FLAGELLAR MOTOR COMPLEX"/>
    <property type="match status" value="1"/>
</dbReference>
<dbReference type="PANTHER" id="PTHR30329:SF20">
    <property type="entry name" value="EXPORTED PROTEIN"/>
    <property type="match status" value="1"/>
</dbReference>
<dbReference type="RefSeq" id="WP_377787464.1">
    <property type="nucleotide sequence ID" value="NZ_JBHLYQ010000007.1"/>
</dbReference>
<feature type="domain" description="OmpA-like" evidence="10">
    <location>
        <begin position="145"/>
        <end position="266"/>
    </location>
</feature>
<dbReference type="SUPFAM" id="SSF103088">
    <property type="entry name" value="OmpA-like"/>
    <property type="match status" value="1"/>
</dbReference>
<feature type="region of interest" description="Disordered" evidence="8">
    <location>
        <begin position="87"/>
        <end position="117"/>
    </location>
</feature>
<evidence type="ECO:0000256" key="5">
    <source>
        <dbReference type="ARBA" id="ARBA00022989"/>
    </source>
</evidence>
<dbReference type="Proteomes" id="UP001589788">
    <property type="component" value="Unassembled WGS sequence"/>
</dbReference>
<name>A0ABV6BZI0_9ACTN</name>
<feature type="compositionally biased region" description="Low complexity" evidence="8">
    <location>
        <begin position="99"/>
        <end position="112"/>
    </location>
</feature>
<keyword evidence="11" id="KW-0282">Flagellum</keyword>
<dbReference type="CDD" id="cd07185">
    <property type="entry name" value="OmpA_C-like"/>
    <property type="match status" value="1"/>
</dbReference>
<reference evidence="11 12" key="1">
    <citation type="submission" date="2024-09" db="EMBL/GenBank/DDBJ databases">
        <authorList>
            <person name="Sun Q."/>
            <person name="Mori K."/>
        </authorList>
    </citation>
    <scope>NUCLEOTIDE SEQUENCE [LARGE SCALE GENOMIC DNA]</scope>
    <source>
        <strain evidence="11 12">JCM 15389</strain>
    </source>
</reference>
<sequence length="270" mass="28273">MSRRRLEAAEAGHGEGGAGMERWLLTYSDMITLLLALFIVLFSVSTINQKKFEALALGLRETFNPNPGLLPSSNGLLQNASLIPTAGSQTASATQPGNSSQSSTASSSTSASPGQQPLSTIDQQIQAALAAKGLSGLATETISKQGLVVQILSDKVFYAIDSASLGPAGDEVVDTIASVLRTDTNAIDVEGFTDDEPIIGGPYSTNTELSAMRAVNVVVRLYKVDGIDHNRLVALGFGSTHPVVPNTTPANMARNRRVDIVILGPGQQQP</sequence>
<dbReference type="EMBL" id="JBHLYQ010000007">
    <property type="protein sequence ID" value="MFC0080839.1"/>
    <property type="molecule type" value="Genomic_DNA"/>
</dbReference>
<evidence type="ECO:0000313" key="12">
    <source>
        <dbReference type="Proteomes" id="UP001589788"/>
    </source>
</evidence>
<gene>
    <name evidence="11" type="ORF">ACFFRE_01540</name>
</gene>
<keyword evidence="11" id="KW-0969">Cilium</keyword>
<feature type="compositionally biased region" description="Polar residues" evidence="8">
    <location>
        <begin position="87"/>
        <end position="98"/>
    </location>
</feature>
<keyword evidence="5 9" id="KW-1133">Transmembrane helix</keyword>
<dbReference type="InterPro" id="IPR025713">
    <property type="entry name" value="MotB-like_N_dom"/>
</dbReference>
<dbReference type="Gene3D" id="3.30.1330.60">
    <property type="entry name" value="OmpA-like domain"/>
    <property type="match status" value="1"/>
</dbReference>
<evidence type="ECO:0000256" key="7">
    <source>
        <dbReference type="PROSITE-ProRule" id="PRU00473"/>
    </source>
</evidence>
<evidence type="ECO:0000259" key="10">
    <source>
        <dbReference type="PROSITE" id="PS51123"/>
    </source>
</evidence>
<accession>A0ABV6BZI0</accession>
<comment type="subcellular location">
    <subcellularLocation>
        <location evidence="1">Cell membrane</location>
        <topology evidence="1">Single-pass membrane protein</topology>
    </subcellularLocation>
</comment>
<dbReference type="Pfam" id="PF13677">
    <property type="entry name" value="MotB_plug"/>
    <property type="match status" value="1"/>
</dbReference>
<dbReference type="InterPro" id="IPR036737">
    <property type="entry name" value="OmpA-like_sf"/>
</dbReference>
<keyword evidence="11" id="KW-0966">Cell projection</keyword>
<dbReference type="InterPro" id="IPR050330">
    <property type="entry name" value="Bact_OuterMem_StrucFunc"/>
</dbReference>
<dbReference type="InterPro" id="IPR006665">
    <property type="entry name" value="OmpA-like"/>
</dbReference>
<comment type="caution">
    <text evidence="11">The sequence shown here is derived from an EMBL/GenBank/DDBJ whole genome shotgun (WGS) entry which is preliminary data.</text>
</comment>
<dbReference type="PROSITE" id="PS51123">
    <property type="entry name" value="OMPA_2"/>
    <property type="match status" value="1"/>
</dbReference>
<keyword evidence="3" id="KW-1003">Cell membrane</keyword>
<evidence type="ECO:0000313" key="11">
    <source>
        <dbReference type="EMBL" id="MFC0080839.1"/>
    </source>
</evidence>
<evidence type="ECO:0000256" key="9">
    <source>
        <dbReference type="SAM" id="Phobius"/>
    </source>
</evidence>
<comment type="similarity">
    <text evidence="2">Belongs to the MotB family.</text>
</comment>
<proteinExistence type="inferred from homology"/>
<evidence type="ECO:0000256" key="1">
    <source>
        <dbReference type="ARBA" id="ARBA00004162"/>
    </source>
</evidence>
<keyword evidence="6 7" id="KW-0472">Membrane</keyword>
<evidence type="ECO:0000256" key="2">
    <source>
        <dbReference type="ARBA" id="ARBA00008914"/>
    </source>
</evidence>
<feature type="transmembrane region" description="Helical" evidence="9">
    <location>
        <begin position="30"/>
        <end position="47"/>
    </location>
</feature>
<evidence type="ECO:0000256" key="3">
    <source>
        <dbReference type="ARBA" id="ARBA00022475"/>
    </source>
</evidence>
<organism evidence="11 12">
    <name type="scientific">Aciditerrimonas ferrireducens</name>
    <dbReference type="NCBI Taxonomy" id="667306"/>
    <lineage>
        <taxon>Bacteria</taxon>
        <taxon>Bacillati</taxon>
        <taxon>Actinomycetota</taxon>
        <taxon>Acidimicrobiia</taxon>
        <taxon>Acidimicrobiales</taxon>
        <taxon>Acidimicrobiaceae</taxon>
        <taxon>Aciditerrimonas</taxon>
    </lineage>
</organism>
<evidence type="ECO:0000256" key="4">
    <source>
        <dbReference type="ARBA" id="ARBA00022692"/>
    </source>
</evidence>
<evidence type="ECO:0000256" key="8">
    <source>
        <dbReference type="SAM" id="MobiDB-lite"/>
    </source>
</evidence>
<dbReference type="Pfam" id="PF00691">
    <property type="entry name" value="OmpA"/>
    <property type="match status" value="1"/>
</dbReference>